<dbReference type="OrthoDB" id="9801456at2"/>
<evidence type="ECO:0000313" key="4">
    <source>
        <dbReference type="EMBL" id="OUQ33623.1"/>
    </source>
</evidence>
<dbReference type="InterPro" id="IPR011004">
    <property type="entry name" value="Trimer_LpxA-like_sf"/>
</dbReference>
<keyword evidence="5" id="KW-1185">Reference proteome</keyword>
<dbReference type="PANTHER" id="PTHR43300">
    <property type="entry name" value="ACETYLTRANSFERASE"/>
    <property type="match status" value="1"/>
</dbReference>
<comment type="caution">
    <text evidence="4">The sequence shown here is derived from an EMBL/GenBank/DDBJ whole genome shotgun (WGS) entry which is preliminary data.</text>
</comment>
<dbReference type="PANTHER" id="PTHR43300:SF7">
    <property type="entry name" value="UDP-N-ACETYLBACILLOSAMINE N-ACETYLTRANSFERASE"/>
    <property type="match status" value="1"/>
</dbReference>
<dbReference type="Proteomes" id="UP000195305">
    <property type="component" value="Unassembled WGS sequence"/>
</dbReference>
<dbReference type="CDD" id="cd03360">
    <property type="entry name" value="LbH_AT_putative"/>
    <property type="match status" value="1"/>
</dbReference>
<dbReference type="AlphaFoldDB" id="A0A1Y4SXW9"/>
<dbReference type="SUPFAM" id="SSF51161">
    <property type="entry name" value="Trimeric LpxA-like enzymes"/>
    <property type="match status" value="1"/>
</dbReference>
<dbReference type="InterPro" id="IPR041561">
    <property type="entry name" value="PglD_N"/>
</dbReference>
<dbReference type="InterPro" id="IPR020019">
    <property type="entry name" value="AcTrfase_PglD-like"/>
</dbReference>
<sequence length="208" mass="22786">MKDIYIIGASDFGREVAWLLEELSEWNIKGFIDDNETIQGEKINGITVIGTVDFLLGRKEETNVVIAIGSPSVRSMIYEKLKFNNNILFPNIIAKNVRIDKTIKMGIGNIICSHSILTVNIELGNFNHVNLDCTVGHDVIMNDFITVYPSVNISGNVEIGNYCEIGTGTQIIQGKSIVDNVIIGAGAGVVKNIKESGTYVGCPVRRIK</sequence>
<evidence type="ECO:0000313" key="5">
    <source>
        <dbReference type="Proteomes" id="UP000195305"/>
    </source>
</evidence>
<keyword evidence="4" id="KW-0808">Transferase</keyword>
<evidence type="ECO:0000259" key="3">
    <source>
        <dbReference type="Pfam" id="PF17836"/>
    </source>
</evidence>
<accession>A0A1Y4SXW9</accession>
<proteinExistence type="predicted"/>
<feature type="binding site" evidence="2">
    <location>
        <position position="69"/>
    </location>
    <ligand>
        <name>substrate</name>
    </ligand>
</feature>
<feature type="domain" description="PglD N-terminal" evidence="3">
    <location>
        <begin position="3"/>
        <end position="81"/>
    </location>
</feature>
<dbReference type="NCBIfam" id="TIGR03570">
    <property type="entry name" value="NeuD_NnaD"/>
    <property type="match status" value="1"/>
</dbReference>
<dbReference type="Gene3D" id="3.40.50.20">
    <property type="match status" value="1"/>
</dbReference>
<dbReference type="RefSeq" id="WP_087358685.1">
    <property type="nucleotide sequence ID" value="NZ_NFLJ01000027.1"/>
</dbReference>
<dbReference type="GO" id="GO:0016740">
    <property type="term" value="F:transferase activity"/>
    <property type="evidence" value="ECO:0007669"/>
    <property type="project" value="UniProtKB-KW"/>
</dbReference>
<dbReference type="Pfam" id="PF17836">
    <property type="entry name" value="PglD_N"/>
    <property type="match status" value="1"/>
</dbReference>
<organism evidence="4 5">
    <name type="scientific">Massilimicrobiota timonensis</name>
    <dbReference type="NCBI Taxonomy" id="1776392"/>
    <lineage>
        <taxon>Bacteria</taxon>
        <taxon>Bacillati</taxon>
        <taxon>Bacillota</taxon>
        <taxon>Erysipelotrichia</taxon>
        <taxon>Erysipelotrichales</taxon>
        <taxon>Erysipelotrichaceae</taxon>
        <taxon>Massilimicrobiota</taxon>
    </lineage>
</organism>
<dbReference type="EMBL" id="NFLJ01000027">
    <property type="protein sequence ID" value="OUQ33623.1"/>
    <property type="molecule type" value="Genomic_DNA"/>
</dbReference>
<protein>
    <submittedName>
        <fullName evidence="4">Transferase</fullName>
    </submittedName>
</protein>
<feature type="site" description="Increases basicity of active site His" evidence="1">
    <location>
        <position position="138"/>
    </location>
</feature>
<reference evidence="4 5" key="1">
    <citation type="journal article" date="2018" name="BMC Genomics">
        <title>Whole genome sequencing and function prediction of 133 gut anaerobes isolated from chicken caecum in pure cultures.</title>
        <authorList>
            <person name="Medvecky M."/>
            <person name="Cejkova D."/>
            <person name="Polansky O."/>
            <person name="Karasova D."/>
            <person name="Kubasova T."/>
            <person name="Cizek A."/>
            <person name="Rychlik I."/>
        </authorList>
    </citation>
    <scope>NUCLEOTIDE SEQUENCE [LARGE SCALE GENOMIC DNA]</scope>
    <source>
        <strain evidence="4 5">An13</strain>
    </source>
</reference>
<dbReference type="Gene3D" id="2.160.10.10">
    <property type="entry name" value="Hexapeptide repeat proteins"/>
    <property type="match status" value="1"/>
</dbReference>
<dbReference type="InterPro" id="IPR050179">
    <property type="entry name" value="Trans_hexapeptide_repeat"/>
</dbReference>
<evidence type="ECO:0000256" key="1">
    <source>
        <dbReference type="PIRSR" id="PIRSR620019-1"/>
    </source>
</evidence>
<evidence type="ECO:0000256" key="2">
    <source>
        <dbReference type="PIRSR" id="PIRSR620019-2"/>
    </source>
</evidence>
<name>A0A1Y4SXW9_9FIRM</name>
<gene>
    <name evidence="4" type="ORF">B5E75_09470</name>
</gene>
<feature type="active site" description="Proton acceptor" evidence="1">
    <location>
        <position position="137"/>
    </location>
</feature>